<evidence type="ECO:0000256" key="3">
    <source>
        <dbReference type="ARBA" id="ARBA00012865"/>
    </source>
</evidence>
<keyword evidence="9" id="KW-1185">Reference proteome</keyword>
<dbReference type="GO" id="GO:0046677">
    <property type="term" value="P:response to antibiotic"/>
    <property type="evidence" value="ECO:0007669"/>
    <property type="project" value="UniProtKB-UniRule"/>
</dbReference>
<dbReference type="GO" id="GO:0030655">
    <property type="term" value="P:beta-lactam antibiotic catabolic process"/>
    <property type="evidence" value="ECO:0007669"/>
    <property type="project" value="InterPro"/>
</dbReference>
<dbReference type="SUPFAM" id="SSF56601">
    <property type="entry name" value="beta-lactamase/transpeptidase-like"/>
    <property type="match status" value="1"/>
</dbReference>
<sequence>MLQAWPLMAREAPIAAVALYERDSGGHVGVFAQNLRTGATLAWRAGDRFVMCSTFKASLAACVLMQVDRGLDSLASRIRYGAADIGDWHAPVARANLASGWLPVGEACEAAVEQSDNTCANLLLSRIGGPPVLTSFWRRIGDDVSRLDDPEPILNFRAPGDAHDTTTPSAMADTLRRLVLGNVLSEGSRQILIRWLLGCRTGGRRLRAGLPSSWRIGNKTGNNGGDAAGDIAVAWSARNAPIVMAVYTRGGSPSAAQTDAVFAGIGRHIGSHLAD</sequence>
<evidence type="ECO:0000256" key="5">
    <source>
        <dbReference type="ARBA" id="ARBA00023251"/>
    </source>
</evidence>
<gene>
    <name evidence="8" type="primary">bla</name>
    <name evidence="8" type="ORF">FE263_04345</name>
</gene>
<dbReference type="InterPro" id="IPR023650">
    <property type="entry name" value="Beta-lactam_class-A_AS"/>
</dbReference>
<dbReference type="PANTHER" id="PTHR35333">
    <property type="entry name" value="BETA-LACTAMASE"/>
    <property type="match status" value="1"/>
</dbReference>
<dbReference type="Pfam" id="PF13354">
    <property type="entry name" value="Beta-lactamase2"/>
    <property type="match status" value="1"/>
</dbReference>
<comment type="similarity">
    <text evidence="2 6">Belongs to the class-A beta-lactamase family.</text>
</comment>
<name>A0A5R9JFJ0_9PROT</name>
<dbReference type="OrthoDB" id="9784149at2"/>
<accession>A0A5R9JFJ0</accession>
<dbReference type="AlphaFoldDB" id="A0A5R9JFJ0"/>
<comment type="caution">
    <text evidence="8">The sequence shown here is derived from an EMBL/GenBank/DDBJ whole genome shotgun (WGS) entry which is preliminary data.</text>
</comment>
<dbReference type="InterPro" id="IPR045155">
    <property type="entry name" value="Beta-lactam_cat"/>
</dbReference>
<evidence type="ECO:0000256" key="2">
    <source>
        <dbReference type="ARBA" id="ARBA00009009"/>
    </source>
</evidence>
<evidence type="ECO:0000313" key="9">
    <source>
        <dbReference type="Proteomes" id="UP000305654"/>
    </source>
</evidence>
<evidence type="ECO:0000256" key="6">
    <source>
        <dbReference type="RuleBase" id="RU361140"/>
    </source>
</evidence>
<dbReference type="NCBIfam" id="NF033103">
    <property type="entry name" value="bla_class_A"/>
    <property type="match status" value="1"/>
</dbReference>
<dbReference type="Gene3D" id="3.40.710.10">
    <property type="entry name" value="DD-peptidase/beta-lactamase superfamily"/>
    <property type="match status" value="1"/>
</dbReference>
<proteinExistence type="inferred from homology"/>
<dbReference type="Proteomes" id="UP000305654">
    <property type="component" value="Unassembled WGS sequence"/>
</dbReference>
<dbReference type="InterPro" id="IPR012338">
    <property type="entry name" value="Beta-lactam/transpept-like"/>
</dbReference>
<dbReference type="EMBL" id="VCDI01000001">
    <property type="protein sequence ID" value="TLU74421.1"/>
    <property type="molecule type" value="Genomic_DNA"/>
</dbReference>
<evidence type="ECO:0000256" key="1">
    <source>
        <dbReference type="ARBA" id="ARBA00001526"/>
    </source>
</evidence>
<keyword evidence="5 6" id="KW-0046">Antibiotic resistance</keyword>
<evidence type="ECO:0000256" key="4">
    <source>
        <dbReference type="ARBA" id="ARBA00022801"/>
    </source>
</evidence>
<dbReference type="InterPro" id="IPR000871">
    <property type="entry name" value="Beta-lactam_class-A"/>
</dbReference>
<reference evidence="8 9" key="1">
    <citation type="submission" date="2019-05" db="EMBL/GenBank/DDBJ databases">
        <authorList>
            <person name="Pankratov T."/>
            <person name="Grouzdev D."/>
        </authorList>
    </citation>
    <scope>NUCLEOTIDE SEQUENCE [LARGE SCALE GENOMIC DNA]</scope>
    <source>
        <strain evidence="8 9">KEBCLARHB70R</strain>
    </source>
</reference>
<comment type="catalytic activity">
    <reaction evidence="1 6">
        <text>a beta-lactam + H2O = a substituted beta-amino acid</text>
        <dbReference type="Rhea" id="RHEA:20401"/>
        <dbReference type="ChEBI" id="CHEBI:15377"/>
        <dbReference type="ChEBI" id="CHEBI:35627"/>
        <dbReference type="ChEBI" id="CHEBI:140347"/>
        <dbReference type="EC" id="3.5.2.6"/>
    </reaction>
</comment>
<dbReference type="PRINTS" id="PR00118">
    <property type="entry name" value="BLACTAMASEA"/>
</dbReference>
<organism evidence="8 9">
    <name type="scientific">Lichenicoccus roseus</name>
    <dbReference type="NCBI Taxonomy" id="2683649"/>
    <lineage>
        <taxon>Bacteria</taxon>
        <taxon>Pseudomonadati</taxon>
        <taxon>Pseudomonadota</taxon>
        <taxon>Alphaproteobacteria</taxon>
        <taxon>Acetobacterales</taxon>
        <taxon>Acetobacteraceae</taxon>
        <taxon>Lichenicoccus</taxon>
    </lineage>
</organism>
<dbReference type="GO" id="GO:0008800">
    <property type="term" value="F:beta-lactamase activity"/>
    <property type="evidence" value="ECO:0007669"/>
    <property type="project" value="UniProtKB-UniRule"/>
</dbReference>
<protein>
    <recommendedName>
        <fullName evidence="3 6">Beta-lactamase</fullName>
        <ecNumber evidence="3 6">3.5.2.6</ecNumber>
    </recommendedName>
</protein>
<dbReference type="EC" id="3.5.2.6" evidence="3 6"/>
<evidence type="ECO:0000259" key="7">
    <source>
        <dbReference type="Pfam" id="PF13354"/>
    </source>
</evidence>
<feature type="domain" description="Beta-lactamase class A catalytic" evidence="7">
    <location>
        <begin position="29"/>
        <end position="248"/>
    </location>
</feature>
<keyword evidence="4 6" id="KW-0378">Hydrolase</keyword>
<dbReference type="PROSITE" id="PS00146">
    <property type="entry name" value="BETA_LACTAMASE_A"/>
    <property type="match status" value="1"/>
</dbReference>
<evidence type="ECO:0000313" key="8">
    <source>
        <dbReference type="EMBL" id="TLU74421.1"/>
    </source>
</evidence>
<dbReference type="PANTHER" id="PTHR35333:SF3">
    <property type="entry name" value="BETA-LACTAMASE-TYPE TRANSPEPTIDASE FOLD CONTAINING PROTEIN"/>
    <property type="match status" value="1"/>
</dbReference>